<dbReference type="InterPro" id="IPR002347">
    <property type="entry name" value="SDR_fam"/>
</dbReference>
<dbReference type="KEGG" id="lji:ELX58_03415"/>
<dbReference type="Pfam" id="PF00106">
    <property type="entry name" value="adh_short"/>
    <property type="match status" value="1"/>
</dbReference>
<dbReference type="PRINTS" id="PR00080">
    <property type="entry name" value="SDRFAMILY"/>
</dbReference>
<dbReference type="Gene3D" id="3.40.50.720">
    <property type="entry name" value="NAD(P)-binding Rossmann-like Domain"/>
    <property type="match status" value="1"/>
</dbReference>
<dbReference type="CDD" id="cd05374">
    <property type="entry name" value="17beta-HSD-like_SDR_c"/>
    <property type="match status" value="1"/>
</dbReference>
<dbReference type="PANTHER" id="PTHR44169">
    <property type="entry name" value="NADPH-DEPENDENT 1-ACYLDIHYDROXYACETONE PHOSPHATE REDUCTASE"/>
    <property type="match status" value="1"/>
</dbReference>
<dbReference type="InterPro" id="IPR036291">
    <property type="entry name" value="NAD(P)-bd_dom_sf"/>
</dbReference>
<evidence type="ECO:0000256" key="1">
    <source>
        <dbReference type="ARBA" id="ARBA00006484"/>
    </source>
</evidence>
<accession>A0A4P6ZNM1</accession>
<dbReference type="GO" id="GO:0016491">
    <property type="term" value="F:oxidoreductase activity"/>
    <property type="evidence" value="ECO:0007669"/>
    <property type="project" value="UniProtKB-KW"/>
</dbReference>
<gene>
    <name evidence="4" type="ORF">ELX58_03415</name>
</gene>
<organism evidence="4 5">
    <name type="scientific">Acetilactobacillus jinshanensis</name>
    <dbReference type="NCBI Taxonomy" id="1720083"/>
    <lineage>
        <taxon>Bacteria</taxon>
        <taxon>Bacillati</taxon>
        <taxon>Bacillota</taxon>
        <taxon>Bacilli</taxon>
        <taxon>Lactobacillales</taxon>
        <taxon>Lactobacillaceae</taxon>
        <taxon>Acetilactobacillus</taxon>
    </lineage>
</organism>
<evidence type="ECO:0000256" key="3">
    <source>
        <dbReference type="RuleBase" id="RU000363"/>
    </source>
</evidence>
<keyword evidence="5" id="KW-1185">Reference proteome</keyword>
<sequence>MGKQVAILLAKAGNTVYGGARHLDKMKDLEKLGIHTVQLDVTDPTSCQVCVEQILHDHGRIDVLINCAGYGSFGPVEEVPIQEAKNQINVNVLGIARLSKLVIPSMRKHQFGKIINLASIAGKVPMHFGDWYNVSKYAVEALSSDMRIELSPFGIQVIIIEPGIIKTPWGKIAANHLIKTVKGDVYEKPGMKMAHTLEHMYRPDGNATAPIKIARVICDATVTKKPKARYLVGRYAKLIVFLHAILPTSWFDHIMQRV</sequence>
<proteinExistence type="inferred from homology"/>
<dbReference type="EMBL" id="CP034726">
    <property type="protein sequence ID" value="QBP19012.1"/>
    <property type="molecule type" value="Genomic_DNA"/>
</dbReference>
<evidence type="ECO:0000313" key="4">
    <source>
        <dbReference type="EMBL" id="QBP19012.1"/>
    </source>
</evidence>
<dbReference type="AlphaFoldDB" id="A0A4P6ZNM1"/>
<evidence type="ECO:0000256" key="2">
    <source>
        <dbReference type="ARBA" id="ARBA00023002"/>
    </source>
</evidence>
<name>A0A4P6ZNM1_9LACO</name>
<dbReference type="PROSITE" id="PS00061">
    <property type="entry name" value="ADH_SHORT"/>
    <property type="match status" value="1"/>
</dbReference>
<dbReference type="NCBIfam" id="NF004826">
    <property type="entry name" value="PRK06182.1"/>
    <property type="match status" value="1"/>
</dbReference>
<dbReference type="Proteomes" id="UP000294321">
    <property type="component" value="Chromosome"/>
</dbReference>
<keyword evidence="2" id="KW-0560">Oxidoreductase</keyword>
<comment type="similarity">
    <text evidence="1 3">Belongs to the short-chain dehydrogenases/reductases (SDR) family.</text>
</comment>
<evidence type="ECO:0000313" key="5">
    <source>
        <dbReference type="Proteomes" id="UP000294321"/>
    </source>
</evidence>
<reference evidence="5" key="1">
    <citation type="submission" date="2018-12" db="EMBL/GenBank/DDBJ databases">
        <title>A new species of lactobacillus.</title>
        <authorList>
            <person name="Jian Y."/>
            <person name="Xin L."/>
            <person name="Hong Z.J."/>
            <person name="Ming L.Z."/>
            <person name="Hong X.Z."/>
        </authorList>
    </citation>
    <scope>NUCLEOTIDE SEQUENCE [LARGE SCALE GENOMIC DNA]</scope>
    <source>
        <strain evidence="5">HSLZ-75</strain>
    </source>
</reference>
<dbReference type="InterPro" id="IPR020904">
    <property type="entry name" value="Sc_DH/Rdtase_CS"/>
</dbReference>
<protein>
    <submittedName>
        <fullName evidence="4">SDR family NAD(P)-dependent oxidoreductase</fullName>
    </submittedName>
</protein>
<dbReference type="PRINTS" id="PR00081">
    <property type="entry name" value="GDHRDH"/>
</dbReference>
<dbReference type="PANTHER" id="PTHR44169:SF6">
    <property type="entry name" value="NADPH-DEPENDENT 1-ACYLDIHYDROXYACETONE PHOSPHATE REDUCTASE"/>
    <property type="match status" value="1"/>
</dbReference>
<dbReference type="SUPFAM" id="SSF51735">
    <property type="entry name" value="NAD(P)-binding Rossmann-fold domains"/>
    <property type="match status" value="1"/>
</dbReference>
<dbReference type="OrthoDB" id="9775296at2"/>